<evidence type="ECO:0000313" key="2">
    <source>
        <dbReference type="Proteomes" id="UP000799770"/>
    </source>
</evidence>
<sequence>MKRSLIALNVRSNSERSRKANGRFCTYSPVKSHRRPRVSKQRVAVGTARPENELRNRVEMKMSLFSASDSAQAQTLSRLRDRATKTSSPIILTRQMKLHNQASSMSSHNFFALPVYFERFTHPQSTLAFGQQDEDIHLEDNNSRDCGIRVPFQTLPEYCHANCREPETDIATLTDHILPPGYEQQCSCRLDVHELRILVRLPHEATTSEALQVFKRALLAIKIALQCLEHQYKAVTLLLTYNLMMIRAASYYRSMKVFKPISMAEAGFTMRVVDMEVSIKETTAQAAILRAAVDAQIQNGRLLVDKLRSTVQTLSTDEC</sequence>
<gene>
    <name evidence="1" type="ORF">BDV96DRAFT_594292</name>
</gene>
<proteinExistence type="predicted"/>
<evidence type="ECO:0000313" key="1">
    <source>
        <dbReference type="EMBL" id="KAF2122405.1"/>
    </source>
</evidence>
<organism evidence="1 2">
    <name type="scientific">Lophiotrema nucula</name>
    <dbReference type="NCBI Taxonomy" id="690887"/>
    <lineage>
        <taxon>Eukaryota</taxon>
        <taxon>Fungi</taxon>
        <taxon>Dikarya</taxon>
        <taxon>Ascomycota</taxon>
        <taxon>Pezizomycotina</taxon>
        <taxon>Dothideomycetes</taxon>
        <taxon>Pleosporomycetidae</taxon>
        <taxon>Pleosporales</taxon>
        <taxon>Lophiotremataceae</taxon>
        <taxon>Lophiotrema</taxon>
    </lineage>
</organism>
<protein>
    <submittedName>
        <fullName evidence="1">Uncharacterized protein</fullName>
    </submittedName>
</protein>
<name>A0A6A5ZTK2_9PLEO</name>
<keyword evidence="2" id="KW-1185">Reference proteome</keyword>
<dbReference type="Proteomes" id="UP000799770">
    <property type="component" value="Unassembled WGS sequence"/>
</dbReference>
<dbReference type="AlphaFoldDB" id="A0A6A5ZTK2"/>
<accession>A0A6A5ZTK2</accession>
<reference evidence="1" key="1">
    <citation type="journal article" date="2020" name="Stud. Mycol.">
        <title>101 Dothideomycetes genomes: a test case for predicting lifestyles and emergence of pathogens.</title>
        <authorList>
            <person name="Haridas S."/>
            <person name="Albert R."/>
            <person name="Binder M."/>
            <person name="Bloem J."/>
            <person name="Labutti K."/>
            <person name="Salamov A."/>
            <person name="Andreopoulos B."/>
            <person name="Baker S."/>
            <person name="Barry K."/>
            <person name="Bills G."/>
            <person name="Bluhm B."/>
            <person name="Cannon C."/>
            <person name="Castanera R."/>
            <person name="Culley D."/>
            <person name="Daum C."/>
            <person name="Ezra D."/>
            <person name="Gonzalez J."/>
            <person name="Henrissat B."/>
            <person name="Kuo A."/>
            <person name="Liang C."/>
            <person name="Lipzen A."/>
            <person name="Lutzoni F."/>
            <person name="Magnuson J."/>
            <person name="Mondo S."/>
            <person name="Nolan M."/>
            <person name="Ohm R."/>
            <person name="Pangilinan J."/>
            <person name="Park H.-J."/>
            <person name="Ramirez L."/>
            <person name="Alfaro M."/>
            <person name="Sun H."/>
            <person name="Tritt A."/>
            <person name="Yoshinaga Y."/>
            <person name="Zwiers L.-H."/>
            <person name="Turgeon B."/>
            <person name="Goodwin S."/>
            <person name="Spatafora J."/>
            <person name="Crous P."/>
            <person name="Grigoriev I."/>
        </authorList>
    </citation>
    <scope>NUCLEOTIDE SEQUENCE</scope>
    <source>
        <strain evidence="1">CBS 627.86</strain>
    </source>
</reference>
<dbReference type="EMBL" id="ML977311">
    <property type="protein sequence ID" value="KAF2122405.1"/>
    <property type="molecule type" value="Genomic_DNA"/>
</dbReference>